<evidence type="ECO:0000256" key="2">
    <source>
        <dbReference type="ARBA" id="ARBA00022771"/>
    </source>
</evidence>
<proteinExistence type="predicted"/>
<protein>
    <recommendedName>
        <fullName evidence="6">RING-type domain-containing protein</fullName>
    </recommendedName>
</protein>
<keyword evidence="1" id="KW-0479">Metal-binding</keyword>
<dbReference type="SUPFAM" id="SSF57850">
    <property type="entry name" value="RING/U-box"/>
    <property type="match status" value="1"/>
</dbReference>
<feature type="transmembrane region" description="Helical" evidence="5">
    <location>
        <begin position="313"/>
        <end position="330"/>
    </location>
</feature>
<dbReference type="SMART" id="SM00184">
    <property type="entry name" value="RING"/>
    <property type="match status" value="1"/>
</dbReference>
<keyword evidence="8" id="KW-1185">Reference proteome</keyword>
<dbReference type="EMBL" id="OZ020096">
    <property type="protein sequence ID" value="CAK9254829.1"/>
    <property type="molecule type" value="Genomic_DNA"/>
</dbReference>
<evidence type="ECO:0000313" key="8">
    <source>
        <dbReference type="Proteomes" id="UP001497444"/>
    </source>
</evidence>
<reference evidence="7 8" key="1">
    <citation type="submission" date="2024-02" db="EMBL/GenBank/DDBJ databases">
        <authorList>
            <consortium name="ELIXIR-Norway"/>
            <consortium name="Elixir Norway"/>
        </authorList>
    </citation>
    <scope>NUCLEOTIDE SEQUENCE [LARGE SCALE GENOMIC DNA]</scope>
</reference>
<sequence>MGRSSGGYVEQGSGMYASSQAGASGAYEHSYPQLDPSATAPPPALSSYYDSYRPRRSRTQDLQWREFLQFGYRFFTIAIFITAFASAWMLLSLYSSQQTEMGLNYSRLVTTNSIFVKEMQVLNLGATGPVFYYFSKPPVYDHPIIWKEEHENVAIEAFDNEQFKFWLNKGSSFKISYDMTMGHGKDSLILAIVKGEDGFLEWKSDPSNPNSALKWKRFRDDGSMSFEVDEDNEYFIVFGNLNSHRLEVSFQLKMHFVLYSKEGAESLCSTVLADICPFPVTFLEKGYLLLSSPIVEQWGVNVWSVKVLYVPRWLTYFLLWGFVVLGFVITKAMMKYFEGRLHYPVDVEQGPLIAPQTVPSGKATNSSQDLAPSAPPAQYYENLPEDQLCTICLDALKDSFMDPCGHRCTCYACGTRIQNEDSPKCPICRQSVHMVRRIYDS</sequence>
<dbReference type="InterPro" id="IPR013083">
    <property type="entry name" value="Znf_RING/FYVE/PHD"/>
</dbReference>
<dbReference type="PANTHER" id="PTHR46858:SF5">
    <property type="entry name" value="E3 UBIQUITIN-PROTEIN LIGASE APD1-RELATED"/>
    <property type="match status" value="1"/>
</dbReference>
<keyword evidence="5" id="KW-0472">Membrane</keyword>
<dbReference type="Pfam" id="PF16040">
    <property type="entry name" value="APD1-4_N"/>
    <property type="match status" value="1"/>
</dbReference>
<evidence type="ECO:0000256" key="4">
    <source>
        <dbReference type="PROSITE-ProRule" id="PRU00175"/>
    </source>
</evidence>
<dbReference type="InterPro" id="IPR001841">
    <property type="entry name" value="Znf_RING"/>
</dbReference>
<dbReference type="Pfam" id="PF13920">
    <property type="entry name" value="zf-C3HC4_3"/>
    <property type="match status" value="1"/>
</dbReference>
<organism evidence="7 8">
    <name type="scientific">Sphagnum jensenii</name>
    <dbReference type="NCBI Taxonomy" id="128206"/>
    <lineage>
        <taxon>Eukaryota</taxon>
        <taxon>Viridiplantae</taxon>
        <taxon>Streptophyta</taxon>
        <taxon>Embryophyta</taxon>
        <taxon>Bryophyta</taxon>
        <taxon>Sphagnophytina</taxon>
        <taxon>Sphagnopsida</taxon>
        <taxon>Sphagnales</taxon>
        <taxon>Sphagnaceae</taxon>
        <taxon>Sphagnum</taxon>
    </lineage>
</organism>
<feature type="domain" description="RING-type" evidence="6">
    <location>
        <begin position="389"/>
        <end position="429"/>
    </location>
</feature>
<accession>A0ABP0VK76</accession>
<gene>
    <name evidence="7" type="ORF">CSSPJE1EN1_LOCUS307</name>
</gene>
<keyword evidence="2 4" id="KW-0863">Zinc-finger</keyword>
<evidence type="ECO:0000256" key="1">
    <source>
        <dbReference type="ARBA" id="ARBA00022723"/>
    </source>
</evidence>
<dbReference type="Proteomes" id="UP001497444">
    <property type="component" value="Chromosome 1"/>
</dbReference>
<evidence type="ECO:0000256" key="5">
    <source>
        <dbReference type="SAM" id="Phobius"/>
    </source>
</evidence>
<evidence type="ECO:0000259" key="6">
    <source>
        <dbReference type="PROSITE" id="PS50089"/>
    </source>
</evidence>
<evidence type="ECO:0000256" key="3">
    <source>
        <dbReference type="ARBA" id="ARBA00022833"/>
    </source>
</evidence>
<dbReference type="Pfam" id="PF16041">
    <property type="entry name" value="APD1-4_M"/>
    <property type="match status" value="1"/>
</dbReference>
<feature type="transmembrane region" description="Helical" evidence="5">
    <location>
        <begin position="70"/>
        <end position="91"/>
    </location>
</feature>
<dbReference type="PROSITE" id="PS50089">
    <property type="entry name" value="ZF_RING_2"/>
    <property type="match status" value="1"/>
</dbReference>
<keyword evidence="3" id="KW-0862">Zinc</keyword>
<keyword evidence="5" id="KW-1133">Transmembrane helix</keyword>
<dbReference type="InterPro" id="IPR032010">
    <property type="entry name" value="APD1-4_M"/>
</dbReference>
<evidence type="ECO:0000313" key="7">
    <source>
        <dbReference type="EMBL" id="CAK9254829.1"/>
    </source>
</evidence>
<name>A0ABP0VK76_9BRYO</name>
<dbReference type="Gene3D" id="3.30.40.10">
    <property type="entry name" value="Zinc/RING finger domain, C3HC4 (zinc finger)"/>
    <property type="match status" value="1"/>
</dbReference>
<keyword evidence="5" id="KW-0812">Transmembrane</keyword>
<dbReference type="PANTHER" id="PTHR46858">
    <property type="entry name" value="OS05G0521000 PROTEIN"/>
    <property type="match status" value="1"/>
</dbReference>
<dbReference type="InterPro" id="IPR032008">
    <property type="entry name" value="APD1-4_N"/>
</dbReference>